<keyword evidence="2" id="KW-0732">Signal</keyword>
<organism evidence="4 5">
    <name type="scientific">Lacihabitans lacunae</name>
    <dbReference type="NCBI Taxonomy" id="1028214"/>
    <lineage>
        <taxon>Bacteria</taxon>
        <taxon>Pseudomonadati</taxon>
        <taxon>Bacteroidota</taxon>
        <taxon>Cytophagia</taxon>
        <taxon>Cytophagales</taxon>
        <taxon>Leadbetterellaceae</taxon>
        <taxon>Lacihabitans</taxon>
    </lineage>
</organism>
<gene>
    <name evidence="4" type="ORF">ACFOOI_01935</name>
</gene>
<dbReference type="RefSeq" id="WP_379834402.1">
    <property type="nucleotide sequence ID" value="NZ_JBHRYQ010000001.1"/>
</dbReference>
<evidence type="ECO:0000259" key="3">
    <source>
        <dbReference type="PROSITE" id="PS51688"/>
    </source>
</evidence>
<protein>
    <submittedName>
        <fullName evidence="4">Tail fiber domain-containing protein</fullName>
    </submittedName>
</protein>
<feature type="signal peptide" evidence="2">
    <location>
        <begin position="1"/>
        <end position="18"/>
    </location>
</feature>
<accession>A0ABV7YRC1</accession>
<keyword evidence="1" id="KW-0175">Coiled coil</keyword>
<dbReference type="EMBL" id="JBHRYQ010000001">
    <property type="protein sequence ID" value="MFC3809402.1"/>
    <property type="molecule type" value="Genomic_DNA"/>
</dbReference>
<feature type="domain" description="Peptidase S74" evidence="3">
    <location>
        <begin position="415"/>
        <end position="514"/>
    </location>
</feature>
<sequence>MKTKLATLLIICSGIAHAQTNHFHSGRESVLISPSEFYTTKANLSVKTGSNTMLGYAALTNITSGRDNTALGNFSLASAFSQVGNENTSVGYLALIYRSQNQNTAFGNSALSLNNSGERNIAIGDSALLKNGNKFDNIGIGTKVLSENDNGTLNLVVGHYAVPGISGPYNLVIGNKSLRGLNAPLYNHTASYNTLIGNDNMQSTVNAYFNIGFGNNLMPSNQTGYSNIVFGQSLLNNCSDCQLNIVFKSGMDTDPTPTKNIAMGINAMKNTSGSSNSIGIGEESLMKNQDEYNVGFGYQALKETTTGQKNTAAGYQALASNVTGRYQTAIGYRALTASTSDGNTAMGHNAGSNLQSGTNNIFIGYNANTAANATGQTNSLAIGNEAITDASNKYVFGNSQVTQIGALHTGYSVFSDRRLKKDIVYTQEIGLAFINQLKTASFTYTADQNQNLRNGLIAQDVKEIIDHQYPDFDLVAEDQNEQKTLSIRYAKLSLPLINAVKELNQKLNTLNTQTAQIQAENKQLEAHISALRKTRQGELLGVR</sequence>
<proteinExistence type="predicted"/>
<dbReference type="Pfam" id="PF13884">
    <property type="entry name" value="Peptidase_S74"/>
    <property type="match status" value="1"/>
</dbReference>
<evidence type="ECO:0000256" key="1">
    <source>
        <dbReference type="SAM" id="Coils"/>
    </source>
</evidence>
<dbReference type="InterPro" id="IPR011049">
    <property type="entry name" value="Serralysin-like_metalloprot_C"/>
</dbReference>
<evidence type="ECO:0000313" key="4">
    <source>
        <dbReference type="EMBL" id="MFC3809402.1"/>
    </source>
</evidence>
<evidence type="ECO:0000256" key="2">
    <source>
        <dbReference type="SAM" id="SignalP"/>
    </source>
</evidence>
<feature type="coiled-coil region" evidence="1">
    <location>
        <begin position="500"/>
        <end position="534"/>
    </location>
</feature>
<dbReference type="Gene3D" id="2.150.10.10">
    <property type="entry name" value="Serralysin-like metalloprotease, C-terminal"/>
    <property type="match status" value="1"/>
</dbReference>
<evidence type="ECO:0000313" key="5">
    <source>
        <dbReference type="Proteomes" id="UP001595616"/>
    </source>
</evidence>
<dbReference type="InterPro" id="IPR030392">
    <property type="entry name" value="S74_ICA"/>
</dbReference>
<reference evidence="5" key="1">
    <citation type="journal article" date="2019" name="Int. J. Syst. Evol. Microbiol.">
        <title>The Global Catalogue of Microorganisms (GCM) 10K type strain sequencing project: providing services to taxonomists for standard genome sequencing and annotation.</title>
        <authorList>
            <consortium name="The Broad Institute Genomics Platform"/>
            <consortium name="The Broad Institute Genome Sequencing Center for Infectious Disease"/>
            <person name="Wu L."/>
            <person name="Ma J."/>
        </authorList>
    </citation>
    <scope>NUCLEOTIDE SEQUENCE [LARGE SCALE GENOMIC DNA]</scope>
    <source>
        <strain evidence="5">CECT 7956</strain>
    </source>
</reference>
<dbReference type="Proteomes" id="UP001595616">
    <property type="component" value="Unassembled WGS sequence"/>
</dbReference>
<dbReference type="Gene3D" id="1.10.10.10">
    <property type="entry name" value="Winged helix-like DNA-binding domain superfamily/Winged helix DNA-binding domain"/>
    <property type="match status" value="1"/>
</dbReference>
<keyword evidence="5" id="KW-1185">Reference proteome</keyword>
<name>A0ABV7YRC1_9BACT</name>
<comment type="caution">
    <text evidence="4">The sequence shown here is derived from an EMBL/GenBank/DDBJ whole genome shotgun (WGS) entry which is preliminary data.</text>
</comment>
<feature type="chain" id="PRO_5046438105" evidence="2">
    <location>
        <begin position="19"/>
        <end position="543"/>
    </location>
</feature>
<dbReference type="InterPro" id="IPR036388">
    <property type="entry name" value="WH-like_DNA-bd_sf"/>
</dbReference>
<dbReference type="PROSITE" id="PS51688">
    <property type="entry name" value="ICA"/>
    <property type="match status" value="1"/>
</dbReference>